<dbReference type="InterPro" id="IPR022742">
    <property type="entry name" value="Hydrolase_4"/>
</dbReference>
<dbReference type="InterPro" id="IPR029058">
    <property type="entry name" value="AB_hydrolase_fold"/>
</dbReference>
<accession>A0ABS3H502</accession>
<dbReference type="RefSeq" id="WP_206902712.1">
    <property type="nucleotide sequence ID" value="NZ_JAFLVT010000005.1"/>
</dbReference>
<sequence>MKKVWITIGIVLLLLAGGLVFAGNYFYNYAFVPSEKDFLADDNEAQAAADNKPTDRALTWFKGNTRKNWYITSEDGLKLRGIYLPASKKSDKTAIIAHGYMGDAESMYQFADMYHRLGYNVLVPDARGHGKSQGDYIGFGWPERKDYVKWIHEVLSQNGSKENIILHGVSMGAATVMMTSGEKLPTNVKAIIEDCGYSSIQAELIYQYHQLFDLPTFPIIPVTNLVTRLRAGFFFTDGDVTKQLAKNKTPMLFIHGSADKFVPFTMLDKVYNATNVPKEKWVVDGAAHAQSFNKDPKRYEEKVKSFLSRYE</sequence>
<gene>
    <name evidence="2" type="ORF">JZO76_03050</name>
</gene>
<dbReference type="GO" id="GO:0016787">
    <property type="term" value="F:hydrolase activity"/>
    <property type="evidence" value="ECO:0007669"/>
    <property type="project" value="UniProtKB-KW"/>
</dbReference>
<proteinExistence type="predicted"/>
<keyword evidence="2" id="KW-0378">Hydrolase</keyword>
<dbReference type="Gene3D" id="3.40.50.1820">
    <property type="entry name" value="alpha/beta hydrolase"/>
    <property type="match status" value="1"/>
</dbReference>
<name>A0ABS3H502_9ENTE</name>
<keyword evidence="3" id="KW-1185">Reference proteome</keyword>
<dbReference type="PANTHER" id="PTHR43358">
    <property type="entry name" value="ALPHA/BETA-HYDROLASE"/>
    <property type="match status" value="1"/>
</dbReference>
<evidence type="ECO:0000313" key="2">
    <source>
        <dbReference type="EMBL" id="MBO0448504.1"/>
    </source>
</evidence>
<comment type="caution">
    <text evidence="2">The sequence shown here is derived from an EMBL/GenBank/DDBJ whole genome shotgun (WGS) entry which is preliminary data.</text>
</comment>
<dbReference type="Pfam" id="PF12146">
    <property type="entry name" value="Hydrolase_4"/>
    <property type="match status" value="1"/>
</dbReference>
<evidence type="ECO:0000313" key="3">
    <source>
        <dbReference type="Proteomes" id="UP000664256"/>
    </source>
</evidence>
<dbReference type="EMBL" id="JAFLVT010000005">
    <property type="protein sequence ID" value="MBO0448504.1"/>
    <property type="molecule type" value="Genomic_DNA"/>
</dbReference>
<dbReference type="Proteomes" id="UP000664256">
    <property type="component" value="Unassembled WGS sequence"/>
</dbReference>
<feature type="domain" description="Serine aminopeptidase S33" evidence="1">
    <location>
        <begin position="90"/>
        <end position="192"/>
    </location>
</feature>
<protein>
    <submittedName>
        <fullName evidence="2">Alpha/beta hydrolase</fullName>
    </submittedName>
</protein>
<dbReference type="PANTHER" id="PTHR43358:SF4">
    <property type="entry name" value="ALPHA_BETA HYDROLASE FOLD-1 DOMAIN-CONTAINING PROTEIN"/>
    <property type="match status" value="1"/>
</dbReference>
<dbReference type="InterPro" id="IPR052920">
    <property type="entry name" value="DNA-binding_regulatory"/>
</dbReference>
<reference evidence="2 3" key="1">
    <citation type="submission" date="2021-03" db="EMBL/GenBank/DDBJ databases">
        <title>Enterococcal diversity collection.</title>
        <authorList>
            <person name="Gilmore M.S."/>
            <person name="Schwartzman J."/>
            <person name="Van Tyne D."/>
            <person name="Martin M."/>
            <person name="Earl A.M."/>
            <person name="Manson A.L."/>
            <person name="Straub T."/>
            <person name="Salamzade R."/>
            <person name="Saavedra J."/>
            <person name="Lebreton F."/>
            <person name="Prichula J."/>
            <person name="Schaufler K."/>
            <person name="Gaca A."/>
            <person name="Sgardioli B."/>
            <person name="Wagenaar J."/>
            <person name="Strong T."/>
        </authorList>
    </citation>
    <scope>NUCLEOTIDE SEQUENCE [LARGE SCALE GENOMIC DNA]</scope>
    <source>
        <strain evidence="2 3">MJM12</strain>
    </source>
</reference>
<dbReference type="SUPFAM" id="SSF53474">
    <property type="entry name" value="alpha/beta-Hydrolases"/>
    <property type="match status" value="1"/>
</dbReference>
<evidence type="ECO:0000259" key="1">
    <source>
        <dbReference type="Pfam" id="PF12146"/>
    </source>
</evidence>
<organism evidence="2 3">
    <name type="scientific">Candidatus Enterococcus myersii</name>
    <dbReference type="NCBI Taxonomy" id="2815322"/>
    <lineage>
        <taxon>Bacteria</taxon>
        <taxon>Bacillati</taxon>
        <taxon>Bacillota</taxon>
        <taxon>Bacilli</taxon>
        <taxon>Lactobacillales</taxon>
        <taxon>Enterococcaceae</taxon>
        <taxon>Enterococcus</taxon>
    </lineage>
</organism>